<dbReference type="AlphaFoldDB" id="A0AAD4LFD7"/>
<dbReference type="GO" id="GO:0045252">
    <property type="term" value="C:oxoglutarate dehydrogenase complex"/>
    <property type="evidence" value="ECO:0007669"/>
    <property type="project" value="TreeGrafter"/>
</dbReference>
<dbReference type="PANTHER" id="PTHR22912:SF151">
    <property type="entry name" value="DIHYDROLIPOYL DEHYDROGENASE, MITOCHONDRIAL"/>
    <property type="match status" value="1"/>
</dbReference>
<comment type="caution">
    <text evidence="8">The sequence shown here is derived from an EMBL/GenBank/DDBJ whole genome shotgun (WGS) entry which is preliminary data.</text>
</comment>
<dbReference type="SUPFAM" id="SSF51905">
    <property type="entry name" value="FAD/NAD(P)-binding domain"/>
    <property type="match status" value="1"/>
</dbReference>
<evidence type="ECO:0000313" key="9">
    <source>
        <dbReference type="Proteomes" id="UP001201163"/>
    </source>
</evidence>
<organism evidence="8 9">
    <name type="scientific">Lactarius akahatsu</name>
    <dbReference type="NCBI Taxonomy" id="416441"/>
    <lineage>
        <taxon>Eukaryota</taxon>
        <taxon>Fungi</taxon>
        <taxon>Dikarya</taxon>
        <taxon>Basidiomycota</taxon>
        <taxon>Agaricomycotina</taxon>
        <taxon>Agaricomycetes</taxon>
        <taxon>Russulales</taxon>
        <taxon>Russulaceae</taxon>
        <taxon>Lactarius</taxon>
    </lineage>
</organism>
<evidence type="ECO:0000256" key="4">
    <source>
        <dbReference type="ARBA" id="ARBA00023027"/>
    </source>
</evidence>
<proteinExistence type="inferred from homology"/>
<dbReference type="EMBL" id="JAKELL010000067">
    <property type="protein sequence ID" value="KAH8985163.1"/>
    <property type="molecule type" value="Genomic_DNA"/>
</dbReference>
<dbReference type="Gene3D" id="3.50.50.60">
    <property type="entry name" value="FAD/NAD(P)-binding domain"/>
    <property type="match status" value="3"/>
</dbReference>
<evidence type="ECO:0000256" key="1">
    <source>
        <dbReference type="ARBA" id="ARBA00007532"/>
    </source>
</evidence>
<dbReference type="GO" id="GO:0004148">
    <property type="term" value="F:dihydrolipoyl dehydrogenase (NADH) activity"/>
    <property type="evidence" value="ECO:0007669"/>
    <property type="project" value="TreeGrafter"/>
</dbReference>
<gene>
    <name evidence="8" type="ORF">EDB92DRAFT_1818775</name>
</gene>
<dbReference type="InterPro" id="IPR016156">
    <property type="entry name" value="FAD/NAD-linked_Rdtase_dimer_sf"/>
</dbReference>
<keyword evidence="3" id="KW-0274">FAD</keyword>
<evidence type="ECO:0000256" key="3">
    <source>
        <dbReference type="ARBA" id="ARBA00022827"/>
    </source>
</evidence>
<dbReference type="PRINTS" id="PR00411">
    <property type="entry name" value="PNDRDTASEI"/>
</dbReference>
<dbReference type="Gene3D" id="3.30.390.30">
    <property type="match status" value="1"/>
</dbReference>
<dbReference type="Proteomes" id="UP001201163">
    <property type="component" value="Unassembled WGS sequence"/>
</dbReference>
<feature type="compositionally biased region" description="Polar residues" evidence="5">
    <location>
        <begin position="165"/>
        <end position="182"/>
    </location>
</feature>
<name>A0AAD4LFD7_9AGAM</name>
<keyword evidence="2" id="KW-0285">Flavoprotein</keyword>
<sequence length="329" mass="34891">MCYDPGLTLALAPCWPLAAVNTRTSDPSGQYDAAVIGGGPGCYVAAIKAAQLGFKVHSWLCRPFTLSLISFYSTPWSEVAPFPGGAIKIDDQQIVSSTGVLSLQKVPEKAVVIGSGIIGLQMGVWSRQGADVTVVEFLNGTGGVASMRRFHASSRRRLLRAGSRTQQTSCSSPSAIHSQPRPQNVGVKVDARGRIVIDDQFNTNAPNIKCIGDATFGSMLAHKTEEEGIAAVDYFYSGHGHELELGDVKYMVGRFPFLANLRASTNLDTVLGVHIIGPNAGEVIAEGVLALGYGASVENISRTTHAHPTPSEAFREAALQVSSGNAIYF</sequence>
<dbReference type="Pfam" id="PF07992">
    <property type="entry name" value="Pyr_redox_2"/>
    <property type="match status" value="1"/>
</dbReference>
<dbReference type="SUPFAM" id="SSF55424">
    <property type="entry name" value="FAD/NAD-linked reductases, dimerisation (C-terminal) domain"/>
    <property type="match status" value="1"/>
</dbReference>
<evidence type="ECO:0000259" key="6">
    <source>
        <dbReference type="Pfam" id="PF02852"/>
    </source>
</evidence>
<feature type="domain" description="Pyridine nucleotide-disulphide oxidoreductase dimerisation" evidence="6">
    <location>
        <begin position="266"/>
        <end position="318"/>
    </location>
</feature>
<evidence type="ECO:0000259" key="7">
    <source>
        <dbReference type="Pfam" id="PF07992"/>
    </source>
</evidence>
<dbReference type="GO" id="GO:0005739">
    <property type="term" value="C:mitochondrion"/>
    <property type="evidence" value="ECO:0007669"/>
    <property type="project" value="TreeGrafter"/>
</dbReference>
<dbReference type="PANTHER" id="PTHR22912">
    <property type="entry name" value="DISULFIDE OXIDOREDUCTASE"/>
    <property type="match status" value="1"/>
</dbReference>
<evidence type="ECO:0000313" key="8">
    <source>
        <dbReference type="EMBL" id="KAH8985163.1"/>
    </source>
</evidence>
<accession>A0AAD4LFD7</accession>
<comment type="similarity">
    <text evidence="1">Belongs to the class-I pyridine nucleotide-disulfide oxidoreductase family.</text>
</comment>
<dbReference type="GO" id="GO:0050660">
    <property type="term" value="F:flavin adenine dinucleotide binding"/>
    <property type="evidence" value="ECO:0007669"/>
    <property type="project" value="TreeGrafter"/>
</dbReference>
<dbReference type="InterPro" id="IPR050151">
    <property type="entry name" value="Class-I_Pyr_Nuc-Dis_Oxidored"/>
</dbReference>
<reference evidence="8" key="1">
    <citation type="submission" date="2022-01" db="EMBL/GenBank/DDBJ databases">
        <title>Comparative genomics reveals a dynamic genome evolution in the ectomycorrhizal milk-cap (Lactarius) mushrooms.</title>
        <authorList>
            <consortium name="DOE Joint Genome Institute"/>
            <person name="Lebreton A."/>
            <person name="Tang N."/>
            <person name="Kuo A."/>
            <person name="LaButti K."/>
            <person name="Drula E."/>
            <person name="Barry K."/>
            <person name="Clum A."/>
            <person name="Lipzen A."/>
            <person name="Mousain D."/>
            <person name="Ng V."/>
            <person name="Wang R."/>
            <person name="Wang X."/>
            <person name="Dai Y."/>
            <person name="Henrissat B."/>
            <person name="Grigoriev I.V."/>
            <person name="Guerin-Laguette A."/>
            <person name="Yu F."/>
            <person name="Martin F.M."/>
        </authorList>
    </citation>
    <scope>NUCLEOTIDE SEQUENCE</scope>
    <source>
        <strain evidence="8">QP</strain>
    </source>
</reference>
<dbReference type="GO" id="GO:0006103">
    <property type="term" value="P:2-oxoglutarate metabolic process"/>
    <property type="evidence" value="ECO:0007669"/>
    <property type="project" value="TreeGrafter"/>
</dbReference>
<dbReference type="InterPro" id="IPR023753">
    <property type="entry name" value="FAD/NAD-binding_dom"/>
</dbReference>
<protein>
    <recommendedName>
        <fullName evidence="10">Dihydrolipoyl dehydrogenase</fullName>
    </recommendedName>
</protein>
<dbReference type="Pfam" id="PF02852">
    <property type="entry name" value="Pyr_redox_dim"/>
    <property type="match status" value="1"/>
</dbReference>
<feature type="region of interest" description="Disordered" evidence="5">
    <location>
        <begin position="160"/>
        <end position="183"/>
    </location>
</feature>
<keyword evidence="9" id="KW-1185">Reference proteome</keyword>
<evidence type="ECO:0000256" key="5">
    <source>
        <dbReference type="SAM" id="MobiDB-lite"/>
    </source>
</evidence>
<evidence type="ECO:0000256" key="2">
    <source>
        <dbReference type="ARBA" id="ARBA00022630"/>
    </source>
</evidence>
<keyword evidence="4" id="KW-0520">NAD</keyword>
<feature type="domain" description="FAD/NAD(P)-binding" evidence="7">
    <location>
        <begin position="81"/>
        <end position="139"/>
    </location>
</feature>
<evidence type="ECO:0008006" key="10">
    <source>
        <dbReference type="Google" id="ProtNLM"/>
    </source>
</evidence>
<dbReference type="InterPro" id="IPR004099">
    <property type="entry name" value="Pyr_nucl-diS_OxRdtase_dimer"/>
</dbReference>
<dbReference type="InterPro" id="IPR036188">
    <property type="entry name" value="FAD/NAD-bd_sf"/>
</dbReference>